<feature type="compositionally biased region" description="Low complexity" evidence="1">
    <location>
        <begin position="27"/>
        <end position="38"/>
    </location>
</feature>
<comment type="caution">
    <text evidence="2">The sequence shown here is derived from an EMBL/GenBank/DDBJ whole genome shotgun (WGS) entry which is preliminary data.</text>
</comment>
<keyword evidence="3" id="KW-1185">Reference proteome</keyword>
<name>A0ABU7DWU5_9TELE</name>
<dbReference type="EMBL" id="JAHUTJ010041050">
    <property type="protein sequence ID" value="MED6279522.1"/>
    <property type="molecule type" value="Genomic_DNA"/>
</dbReference>
<evidence type="ECO:0000313" key="3">
    <source>
        <dbReference type="Proteomes" id="UP001352852"/>
    </source>
</evidence>
<sequence>MAKPINTKEATKRSMEKLERSTAQRRGASLSAGAVGASCEQSSGSGPERQKLCRTVLRRCQPCCATRKPGQVRGFCTM</sequence>
<feature type="compositionally biased region" description="Basic and acidic residues" evidence="1">
    <location>
        <begin position="9"/>
        <end position="22"/>
    </location>
</feature>
<dbReference type="Proteomes" id="UP001352852">
    <property type="component" value="Unassembled WGS sequence"/>
</dbReference>
<reference evidence="2 3" key="1">
    <citation type="submission" date="2021-06" db="EMBL/GenBank/DDBJ databases">
        <authorList>
            <person name="Palmer J.M."/>
        </authorList>
    </citation>
    <scope>NUCLEOTIDE SEQUENCE [LARGE SCALE GENOMIC DNA]</scope>
    <source>
        <strain evidence="2 3">CL_MEX2019</strain>
        <tissue evidence="2">Muscle</tissue>
    </source>
</reference>
<accession>A0ABU7DWU5</accession>
<gene>
    <name evidence="2" type="ORF">CHARACLAT_001668</name>
</gene>
<evidence type="ECO:0000313" key="2">
    <source>
        <dbReference type="EMBL" id="MED6279522.1"/>
    </source>
</evidence>
<evidence type="ECO:0000256" key="1">
    <source>
        <dbReference type="SAM" id="MobiDB-lite"/>
    </source>
</evidence>
<proteinExistence type="predicted"/>
<feature type="region of interest" description="Disordered" evidence="1">
    <location>
        <begin position="1"/>
        <end position="50"/>
    </location>
</feature>
<protein>
    <submittedName>
        <fullName evidence="2">Uncharacterized protein</fullName>
    </submittedName>
</protein>
<organism evidence="2 3">
    <name type="scientific">Characodon lateralis</name>
    <dbReference type="NCBI Taxonomy" id="208331"/>
    <lineage>
        <taxon>Eukaryota</taxon>
        <taxon>Metazoa</taxon>
        <taxon>Chordata</taxon>
        <taxon>Craniata</taxon>
        <taxon>Vertebrata</taxon>
        <taxon>Euteleostomi</taxon>
        <taxon>Actinopterygii</taxon>
        <taxon>Neopterygii</taxon>
        <taxon>Teleostei</taxon>
        <taxon>Neoteleostei</taxon>
        <taxon>Acanthomorphata</taxon>
        <taxon>Ovalentaria</taxon>
        <taxon>Atherinomorphae</taxon>
        <taxon>Cyprinodontiformes</taxon>
        <taxon>Goodeidae</taxon>
        <taxon>Characodon</taxon>
    </lineage>
</organism>